<keyword evidence="3" id="KW-1185">Reference proteome</keyword>
<feature type="compositionally biased region" description="Acidic residues" evidence="1">
    <location>
        <begin position="250"/>
        <end position="260"/>
    </location>
</feature>
<dbReference type="WBParaSite" id="ECPE_0001082601-mRNA-1">
    <property type="protein sequence ID" value="ECPE_0001082601-mRNA-1"/>
    <property type="gene ID" value="ECPE_0001082601"/>
</dbReference>
<feature type="compositionally biased region" description="Basic and acidic residues" evidence="1">
    <location>
        <begin position="752"/>
        <end position="763"/>
    </location>
</feature>
<feature type="region of interest" description="Disordered" evidence="1">
    <location>
        <begin position="136"/>
        <end position="457"/>
    </location>
</feature>
<reference evidence="2 3" key="2">
    <citation type="submission" date="2018-11" db="EMBL/GenBank/DDBJ databases">
        <authorList>
            <consortium name="Pathogen Informatics"/>
        </authorList>
    </citation>
    <scope>NUCLEOTIDE SEQUENCE [LARGE SCALE GENOMIC DNA]</scope>
    <source>
        <strain evidence="2 3">Egypt</strain>
    </source>
</reference>
<dbReference type="Proteomes" id="UP000272942">
    <property type="component" value="Unassembled WGS sequence"/>
</dbReference>
<feature type="compositionally biased region" description="Basic residues" evidence="1">
    <location>
        <begin position="418"/>
        <end position="441"/>
    </location>
</feature>
<reference evidence="4" key="1">
    <citation type="submission" date="2016-06" db="UniProtKB">
        <authorList>
            <consortium name="WormBaseParasite"/>
        </authorList>
    </citation>
    <scope>IDENTIFICATION</scope>
</reference>
<feature type="compositionally biased region" description="Basic and acidic residues" evidence="1">
    <location>
        <begin position="326"/>
        <end position="338"/>
    </location>
</feature>
<feature type="compositionally biased region" description="Low complexity" evidence="1">
    <location>
        <begin position="700"/>
        <end position="716"/>
    </location>
</feature>
<evidence type="ECO:0000256" key="1">
    <source>
        <dbReference type="SAM" id="MobiDB-lite"/>
    </source>
</evidence>
<gene>
    <name evidence="2" type="ORF">ECPE_LOCUS10793</name>
</gene>
<accession>A0A183AV08</accession>
<dbReference type="EMBL" id="UZAN01049679">
    <property type="protein sequence ID" value="VDP87622.1"/>
    <property type="molecule type" value="Genomic_DNA"/>
</dbReference>
<evidence type="ECO:0000313" key="3">
    <source>
        <dbReference type="Proteomes" id="UP000272942"/>
    </source>
</evidence>
<protein>
    <submittedName>
        <fullName evidence="4">MI domain-containing protein</fullName>
    </submittedName>
</protein>
<proteinExistence type="predicted"/>
<feature type="compositionally biased region" description="Acidic residues" evidence="1">
    <location>
        <begin position="182"/>
        <end position="196"/>
    </location>
</feature>
<organism evidence="4">
    <name type="scientific">Echinostoma caproni</name>
    <dbReference type="NCBI Taxonomy" id="27848"/>
    <lineage>
        <taxon>Eukaryota</taxon>
        <taxon>Metazoa</taxon>
        <taxon>Spiralia</taxon>
        <taxon>Lophotrochozoa</taxon>
        <taxon>Platyhelminthes</taxon>
        <taxon>Trematoda</taxon>
        <taxon>Digenea</taxon>
        <taxon>Plagiorchiida</taxon>
        <taxon>Echinostomata</taxon>
        <taxon>Echinostomatoidea</taxon>
        <taxon>Echinostomatidae</taxon>
        <taxon>Echinostoma</taxon>
    </lineage>
</organism>
<evidence type="ECO:0000313" key="2">
    <source>
        <dbReference type="EMBL" id="VDP87622.1"/>
    </source>
</evidence>
<feature type="compositionally biased region" description="Basic and acidic residues" evidence="1">
    <location>
        <begin position="442"/>
        <end position="454"/>
    </location>
</feature>
<feature type="region of interest" description="Disordered" evidence="1">
    <location>
        <begin position="696"/>
        <end position="832"/>
    </location>
</feature>
<sequence>MEDIVTATESIQDYMKKVIDYSWFTNKNVQMKKEAIVIEIVRSLQSISDTKHLREAELALILFKRQYGISNNCRNYVLKVMNKLFFKYLNLLRLARKTKHSTRQDAFIRSLITLSVEANYGEDVTEKLDMLEIRQEQRKSKHEKRRPSKEATRSSRAEQDKLQTQRREEPEKTPKTSKETELFEETEEGETVSPEELEQRRAKRRQELANKLRMKAQERQAMQRVMAKGLDKVSQDDSQETPSFPSVPEEGSEEEEVEEDRDARRMSTGRIRRKKKALEEEETESSSSHGTGFRKMEEEISMAALEAKRRRAQKEAEAAEGSKPPSRSDRTPTSERTRLGTQETPIISLPPKDHGLPPPSPKGPQKRALKKPAREDEVIRIPGAEYEDILKSDESYGSEEEEVEEEEQEMETGEIGKLKRTSSRRRKRGRRRGHKAKTHRGSQKDKQPVPHKPTETGMLLRFPMTPKQLPRDAAVAMLKDFLDKQIEADQLSTAPSITLRALANAFQDPDKAEHAEQLMQAFEQALGLDEKDPATVMQTIRERLDAGPSGKMAPFNKMVNLLSIILAMDPESAEQADHVFESSFSSIIQEQAALSYIGQPEVAHQRQQLLAALVEDITSQLKYEYAVLNDLAPGQRAVWMALETQADTMRECCEKIGFLISSHPPIDRQGDDFDQFTSAQLQDTYEEFTRVAGMTELETSSRQLQSRTRTTQQTSSAKRVKRMTKPDQKKKRRPEEEEDEQVTEPPETTGSFEDKPPGEEKDGSSSGSAESDQVEIDLTAVENELRMLDEEPEEILKAMEAEEMTEPTKSPSSQKTTDVPTTSTAEGVYPDPAFLRGEVKRFVLGPEESGM</sequence>
<dbReference type="OrthoDB" id="6253987at2759"/>
<feature type="compositionally biased region" description="Basic and acidic residues" evidence="1">
    <location>
        <begin position="197"/>
        <end position="218"/>
    </location>
</feature>
<feature type="compositionally biased region" description="Polar residues" evidence="1">
    <location>
        <begin position="807"/>
        <end position="825"/>
    </location>
</feature>
<feature type="compositionally biased region" description="Basic and acidic residues" evidence="1">
    <location>
        <begin position="783"/>
        <end position="800"/>
    </location>
</feature>
<feature type="compositionally biased region" description="Acidic residues" evidence="1">
    <location>
        <begin position="396"/>
        <end position="412"/>
    </location>
</feature>
<name>A0A183AV08_9TREM</name>
<feature type="compositionally biased region" description="Basic residues" evidence="1">
    <location>
        <begin position="718"/>
        <end position="732"/>
    </location>
</feature>
<feature type="compositionally biased region" description="Basic and acidic residues" evidence="1">
    <location>
        <begin position="148"/>
        <end position="181"/>
    </location>
</feature>
<dbReference type="AlphaFoldDB" id="A0A183AV08"/>
<evidence type="ECO:0000313" key="4">
    <source>
        <dbReference type="WBParaSite" id="ECPE_0001082601-mRNA-1"/>
    </source>
</evidence>